<reference evidence="1" key="1">
    <citation type="submission" date="2021-06" db="EMBL/GenBank/DDBJ databases">
        <authorList>
            <person name="Kallberg Y."/>
            <person name="Tangrot J."/>
            <person name="Rosling A."/>
        </authorList>
    </citation>
    <scope>NUCLEOTIDE SEQUENCE</scope>
    <source>
        <strain evidence="1">MA461A</strain>
    </source>
</reference>
<dbReference type="Proteomes" id="UP000789920">
    <property type="component" value="Unassembled WGS sequence"/>
</dbReference>
<keyword evidence="2" id="KW-1185">Reference proteome</keyword>
<protein>
    <submittedName>
        <fullName evidence="1">10544_t:CDS:1</fullName>
    </submittedName>
</protein>
<proteinExistence type="predicted"/>
<name>A0ACA9S6G6_9GLOM</name>
<feature type="non-terminal residue" evidence="1">
    <location>
        <position position="52"/>
    </location>
</feature>
<dbReference type="EMBL" id="CAJVQC010094850">
    <property type="protein sequence ID" value="CAG8828052.1"/>
    <property type="molecule type" value="Genomic_DNA"/>
</dbReference>
<accession>A0ACA9S6G6</accession>
<gene>
    <name evidence="1" type="ORF">RPERSI_LOCUS27142</name>
</gene>
<evidence type="ECO:0000313" key="1">
    <source>
        <dbReference type="EMBL" id="CAG8828052.1"/>
    </source>
</evidence>
<organism evidence="1 2">
    <name type="scientific">Racocetra persica</name>
    <dbReference type="NCBI Taxonomy" id="160502"/>
    <lineage>
        <taxon>Eukaryota</taxon>
        <taxon>Fungi</taxon>
        <taxon>Fungi incertae sedis</taxon>
        <taxon>Mucoromycota</taxon>
        <taxon>Glomeromycotina</taxon>
        <taxon>Glomeromycetes</taxon>
        <taxon>Diversisporales</taxon>
        <taxon>Gigasporaceae</taxon>
        <taxon>Racocetra</taxon>
    </lineage>
</organism>
<feature type="non-terminal residue" evidence="1">
    <location>
        <position position="1"/>
    </location>
</feature>
<sequence>YIYSISHEITIKEFFVKLTTRELSPDCNIDIINSEAIKYVEISKAQNVIANQ</sequence>
<evidence type="ECO:0000313" key="2">
    <source>
        <dbReference type="Proteomes" id="UP000789920"/>
    </source>
</evidence>
<comment type="caution">
    <text evidence="1">The sequence shown here is derived from an EMBL/GenBank/DDBJ whole genome shotgun (WGS) entry which is preliminary data.</text>
</comment>